<evidence type="ECO:0000259" key="6">
    <source>
        <dbReference type="Pfam" id="PF06803"/>
    </source>
</evidence>
<organism evidence="7 8">
    <name type="scientific">Microbulbifer donghaiensis</name>
    <dbReference type="NCBI Taxonomy" id="494016"/>
    <lineage>
        <taxon>Bacteria</taxon>
        <taxon>Pseudomonadati</taxon>
        <taxon>Pseudomonadota</taxon>
        <taxon>Gammaproteobacteria</taxon>
        <taxon>Cellvibrionales</taxon>
        <taxon>Microbulbiferaceae</taxon>
        <taxon>Microbulbifer</taxon>
    </lineage>
</organism>
<dbReference type="Pfam" id="PF06803">
    <property type="entry name" value="DUF1232"/>
    <property type="match status" value="1"/>
</dbReference>
<evidence type="ECO:0000256" key="1">
    <source>
        <dbReference type="ARBA" id="ARBA00004127"/>
    </source>
</evidence>
<comment type="subcellular location">
    <subcellularLocation>
        <location evidence="1">Endomembrane system</location>
        <topology evidence="1">Multi-pass membrane protein</topology>
    </subcellularLocation>
</comment>
<accession>A0A1M4ZJA8</accession>
<name>A0A1M4ZJA8_9GAMM</name>
<keyword evidence="3 5" id="KW-1133">Transmembrane helix</keyword>
<keyword evidence="4 5" id="KW-0472">Membrane</keyword>
<gene>
    <name evidence="7" type="ORF">SAMN04487965_1558</name>
</gene>
<protein>
    <submittedName>
        <fullName evidence="7">Uncharacterized membrane protein YkvA, DUF1232 family</fullName>
    </submittedName>
</protein>
<dbReference type="STRING" id="494016.SAMN04487965_1558"/>
<feature type="domain" description="DUF1232" evidence="6">
    <location>
        <begin position="32"/>
        <end position="68"/>
    </location>
</feature>
<evidence type="ECO:0000313" key="8">
    <source>
        <dbReference type="Proteomes" id="UP000184170"/>
    </source>
</evidence>
<evidence type="ECO:0000256" key="3">
    <source>
        <dbReference type="ARBA" id="ARBA00022989"/>
    </source>
</evidence>
<feature type="transmembrane region" description="Helical" evidence="5">
    <location>
        <begin position="102"/>
        <end position="122"/>
    </location>
</feature>
<evidence type="ECO:0000313" key="7">
    <source>
        <dbReference type="EMBL" id="SHF17892.1"/>
    </source>
</evidence>
<dbReference type="RefSeq" id="WP_073274697.1">
    <property type="nucleotide sequence ID" value="NZ_FQVA01000001.1"/>
</dbReference>
<evidence type="ECO:0000256" key="5">
    <source>
        <dbReference type="SAM" id="Phobius"/>
    </source>
</evidence>
<dbReference type="Proteomes" id="UP000184170">
    <property type="component" value="Unassembled WGS sequence"/>
</dbReference>
<feature type="transmembrane region" description="Helical" evidence="5">
    <location>
        <begin position="30"/>
        <end position="51"/>
    </location>
</feature>
<dbReference type="GO" id="GO:0012505">
    <property type="term" value="C:endomembrane system"/>
    <property type="evidence" value="ECO:0007669"/>
    <property type="project" value="UniProtKB-SubCell"/>
</dbReference>
<evidence type="ECO:0000256" key="2">
    <source>
        <dbReference type="ARBA" id="ARBA00022692"/>
    </source>
</evidence>
<keyword evidence="8" id="KW-1185">Reference proteome</keyword>
<reference evidence="8" key="1">
    <citation type="submission" date="2016-11" db="EMBL/GenBank/DDBJ databases">
        <authorList>
            <person name="Varghese N."/>
            <person name="Submissions S."/>
        </authorList>
    </citation>
    <scope>NUCLEOTIDE SEQUENCE [LARGE SCALE GENOMIC DNA]</scope>
    <source>
        <strain evidence="8">CGMCC 1.7063</strain>
    </source>
</reference>
<dbReference type="InterPro" id="IPR010652">
    <property type="entry name" value="DUF1232"/>
</dbReference>
<dbReference type="AlphaFoldDB" id="A0A1M4ZJA8"/>
<keyword evidence="2 5" id="KW-0812">Transmembrane</keyword>
<proteinExistence type="predicted"/>
<sequence>MIERLRRFARRMQQQLQVLYLASRDPRTPLIAKLIVIVVVAYALSPIDLIPDFIPLLGYLDDLLLLPLGIWLAIKLVPAELWHELQARAEAQPLSLPKNFRASVVIAILWISALAAVAYWLWKGLNG</sequence>
<dbReference type="EMBL" id="FQVA01000001">
    <property type="protein sequence ID" value="SHF17892.1"/>
    <property type="molecule type" value="Genomic_DNA"/>
</dbReference>
<evidence type="ECO:0000256" key="4">
    <source>
        <dbReference type="ARBA" id="ARBA00023136"/>
    </source>
</evidence>